<dbReference type="EMBL" id="RHHM01000013">
    <property type="protein sequence ID" value="RQM37228.1"/>
    <property type="molecule type" value="Genomic_DNA"/>
</dbReference>
<reference evidence="1 2" key="1">
    <citation type="submission" date="2018-10" db="EMBL/GenBank/DDBJ databases">
        <title>Draft genome sequence for the type isolate of Erwinia psidii, agent causal of bacterial blight in guava (Psidium guajava) and wilt and die-back of Eucalyptus spp.</title>
        <authorList>
            <person name="Hermenegildo P.S."/>
            <person name="Santos S.A."/>
            <person name="Guimaraes L.M.S."/>
            <person name="Vidigal P.M.P."/>
            <person name="Pereira I.C."/>
            <person name="Badel J.L."/>
            <person name="Alfenas-Zerbini P."/>
            <person name="Ferreira M.A.S.V."/>
            <person name="Alfenas A.C."/>
        </authorList>
    </citation>
    <scope>NUCLEOTIDE SEQUENCE [LARGE SCALE GENOMIC DNA]</scope>
    <source>
        <strain evidence="1 2">IBSBF 435</strain>
    </source>
</reference>
<keyword evidence="2" id="KW-1185">Reference proteome</keyword>
<proteinExistence type="predicted"/>
<protein>
    <recommendedName>
        <fullName evidence="3">DUF4754 domain-containing protein</fullName>
    </recommendedName>
</protein>
<comment type="caution">
    <text evidence="1">The sequence shown here is derived from an EMBL/GenBank/DDBJ whole genome shotgun (WGS) entry which is preliminary data.</text>
</comment>
<dbReference type="AlphaFoldDB" id="A0A3N6RW36"/>
<accession>A0A3N6RW36</accession>
<evidence type="ECO:0000313" key="2">
    <source>
        <dbReference type="Proteomes" id="UP000279457"/>
    </source>
</evidence>
<dbReference type="RefSeq" id="WP_124234083.1">
    <property type="nucleotide sequence ID" value="NZ_RHHM01000013.1"/>
</dbReference>
<organism evidence="1 2">
    <name type="scientific">Erwinia psidii</name>
    <dbReference type="NCBI Taxonomy" id="69224"/>
    <lineage>
        <taxon>Bacteria</taxon>
        <taxon>Pseudomonadati</taxon>
        <taxon>Pseudomonadota</taxon>
        <taxon>Gammaproteobacteria</taxon>
        <taxon>Enterobacterales</taxon>
        <taxon>Erwiniaceae</taxon>
        <taxon>Erwinia</taxon>
    </lineage>
</organism>
<evidence type="ECO:0008006" key="3">
    <source>
        <dbReference type="Google" id="ProtNLM"/>
    </source>
</evidence>
<sequence>MKGFYAEQVNKLLQDYYFNLENNSVGRESHYGVLASGLQQLYGFAFCSGDNETINSLRPTINAVFNGEIPKPVYHEATVS</sequence>
<name>A0A3N6RW36_9GAMM</name>
<gene>
    <name evidence="1" type="ORF">EB241_16260</name>
</gene>
<dbReference type="OrthoDB" id="6506932at2"/>
<dbReference type="Proteomes" id="UP000279457">
    <property type="component" value="Unassembled WGS sequence"/>
</dbReference>
<evidence type="ECO:0000313" key="1">
    <source>
        <dbReference type="EMBL" id="RQM37228.1"/>
    </source>
</evidence>